<dbReference type="eggNOG" id="COG1670">
    <property type="taxonomic scope" value="Bacteria"/>
</dbReference>
<name>A0A084U6B3_9HYPH</name>
<dbReference type="Proteomes" id="UP000053675">
    <property type="component" value="Unassembled WGS sequence"/>
</dbReference>
<reference evidence="3 4" key="1">
    <citation type="submission" date="2014-05" db="EMBL/GenBank/DDBJ databases">
        <title>Draft Genome Sequence of Nitratireductor basaltis Strain UMTGB225, A Marine Bacterium Isolated from Green Barrel Tunicate.</title>
        <authorList>
            <person name="Gan H.Y."/>
        </authorList>
    </citation>
    <scope>NUCLEOTIDE SEQUENCE [LARGE SCALE GENOMIC DNA]</scope>
    <source>
        <strain evidence="3 4">UMTGB225</strain>
    </source>
</reference>
<dbReference type="SUPFAM" id="SSF55729">
    <property type="entry name" value="Acyl-CoA N-acyltransferases (Nat)"/>
    <property type="match status" value="1"/>
</dbReference>
<gene>
    <name evidence="3" type="ORF">EL18_02750</name>
</gene>
<evidence type="ECO:0000313" key="4">
    <source>
        <dbReference type="Proteomes" id="UP000053675"/>
    </source>
</evidence>
<dbReference type="Gene3D" id="3.40.630.30">
    <property type="match status" value="1"/>
</dbReference>
<dbReference type="RefSeq" id="WP_036485336.1">
    <property type="nucleotide sequence ID" value="NZ_JMQM01000002.1"/>
</dbReference>
<dbReference type="EMBL" id="JMQM01000002">
    <property type="protein sequence ID" value="KFB08499.1"/>
    <property type="molecule type" value="Genomic_DNA"/>
</dbReference>
<accession>A0A084U6B3</accession>
<dbReference type="PANTHER" id="PTHR31438:SF1">
    <property type="entry name" value="LYSINE N-ACYLTRANSFERASE C17G9.06C-RELATED"/>
    <property type="match status" value="1"/>
</dbReference>
<dbReference type="PANTHER" id="PTHR31438">
    <property type="entry name" value="LYSINE N-ACYLTRANSFERASE C17G9.06C-RELATED"/>
    <property type="match status" value="1"/>
</dbReference>
<dbReference type="GO" id="GO:0016410">
    <property type="term" value="F:N-acyltransferase activity"/>
    <property type="evidence" value="ECO:0007669"/>
    <property type="project" value="TreeGrafter"/>
</dbReference>
<organism evidence="3 4">
    <name type="scientific">Nitratireductor basaltis</name>
    <dbReference type="NCBI Taxonomy" id="472175"/>
    <lineage>
        <taxon>Bacteria</taxon>
        <taxon>Pseudomonadati</taxon>
        <taxon>Pseudomonadota</taxon>
        <taxon>Alphaproteobacteria</taxon>
        <taxon>Hyphomicrobiales</taxon>
        <taxon>Phyllobacteriaceae</taxon>
        <taxon>Nitratireductor</taxon>
    </lineage>
</organism>
<evidence type="ECO:0000259" key="2">
    <source>
        <dbReference type="PROSITE" id="PS51186"/>
    </source>
</evidence>
<dbReference type="InterPro" id="IPR016181">
    <property type="entry name" value="Acyl_CoA_acyltransferase"/>
</dbReference>
<dbReference type="OrthoDB" id="9814648at2"/>
<sequence>MSKADAIGLKPVGPEHYALLREWLARTHVREWWGEADEELGFIKDMVEGRDTTRPFILEFEGREIGYMQYWFVADNRTPALVAEHPWLLKVPHDAVGVDITIGEEQLVSKGIGTAAVKKMVARLRAHGHRAIIIDPDRGNARAIRAYEKAGFRPIPHLEGRSGDVLLMQHHEENEIHS</sequence>
<dbReference type="InterPro" id="IPR000182">
    <property type="entry name" value="GNAT_dom"/>
</dbReference>
<keyword evidence="3" id="KW-0808">Transferase</keyword>
<keyword evidence="4" id="KW-1185">Reference proteome</keyword>
<dbReference type="PATRIC" id="fig|472175.3.peg.2743"/>
<protein>
    <submittedName>
        <fullName evidence="3">N-acetyltransferase GCN5</fullName>
    </submittedName>
</protein>
<dbReference type="GO" id="GO:0046677">
    <property type="term" value="P:response to antibiotic"/>
    <property type="evidence" value="ECO:0007669"/>
    <property type="project" value="UniProtKB-KW"/>
</dbReference>
<evidence type="ECO:0000256" key="1">
    <source>
        <dbReference type="ARBA" id="ARBA00023251"/>
    </source>
</evidence>
<feature type="domain" description="N-acetyltransferase" evidence="2">
    <location>
        <begin position="7"/>
        <end position="173"/>
    </location>
</feature>
<dbReference type="STRING" id="472175.EL18_02750"/>
<dbReference type="AlphaFoldDB" id="A0A084U6B3"/>
<keyword evidence="1" id="KW-0046">Antibiotic resistance</keyword>
<dbReference type="Pfam" id="PF13523">
    <property type="entry name" value="Acetyltransf_8"/>
    <property type="match status" value="1"/>
</dbReference>
<proteinExistence type="predicted"/>
<comment type="caution">
    <text evidence="3">The sequence shown here is derived from an EMBL/GenBank/DDBJ whole genome shotgun (WGS) entry which is preliminary data.</text>
</comment>
<dbReference type="PROSITE" id="PS51186">
    <property type="entry name" value="GNAT"/>
    <property type="match status" value="1"/>
</dbReference>
<evidence type="ECO:0000313" key="3">
    <source>
        <dbReference type="EMBL" id="KFB08499.1"/>
    </source>
</evidence>